<evidence type="ECO:0000313" key="16">
    <source>
        <dbReference type="Proteomes" id="UP000235104"/>
    </source>
</evidence>
<dbReference type="InterPro" id="IPR009080">
    <property type="entry name" value="tRNAsynth_Ia_anticodon-bd"/>
</dbReference>
<evidence type="ECO:0000256" key="2">
    <source>
        <dbReference type="ARBA" id="ARBA00022490"/>
    </source>
</evidence>
<feature type="short sequence motif" description="'KMSKS' region" evidence="9">
    <location>
        <begin position="719"/>
        <end position="723"/>
    </location>
</feature>
<evidence type="ECO:0000259" key="13">
    <source>
        <dbReference type="Pfam" id="PF09334"/>
    </source>
</evidence>
<dbReference type="PANTHER" id="PTHR43740:SF2">
    <property type="entry name" value="LEUCINE--TRNA LIGASE, MITOCHONDRIAL"/>
    <property type="match status" value="1"/>
</dbReference>
<dbReference type="CDD" id="cd07958">
    <property type="entry name" value="Anticodon_Ia_Leu_BEm"/>
    <property type="match status" value="1"/>
</dbReference>
<comment type="similarity">
    <text evidence="1 9 10">Belongs to the class-I aminoacyl-tRNA synthetase family.</text>
</comment>
<evidence type="ECO:0000313" key="15">
    <source>
        <dbReference type="EMBL" id="MEM5986776.1"/>
    </source>
</evidence>
<dbReference type="Gene3D" id="1.10.730.10">
    <property type="entry name" value="Isoleucyl-tRNA Synthetase, Domain 1"/>
    <property type="match status" value="2"/>
</dbReference>
<evidence type="ECO:0000256" key="5">
    <source>
        <dbReference type="ARBA" id="ARBA00022840"/>
    </source>
</evidence>
<feature type="coiled-coil region" evidence="11">
    <location>
        <begin position="790"/>
        <end position="817"/>
    </location>
</feature>
<reference evidence="15" key="1">
    <citation type="submission" date="2017-12" db="EMBL/GenBank/DDBJ databases">
        <authorList>
            <person name="Thomas-White K."/>
            <person name="Wolfe A.J."/>
        </authorList>
    </citation>
    <scope>NUCLEOTIDE SEQUENCE</scope>
    <source>
        <strain evidence="15">UMB0043</strain>
    </source>
</reference>
<keyword evidence="4 9" id="KW-0547">Nucleotide-binding</keyword>
<dbReference type="SUPFAM" id="SSF52374">
    <property type="entry name" value="Nucleotidylyl transferase"/>
    <property type="match status" value="1"/>
</dbReference>
<dbReference type="InterPro" id="IPR002302">
    <property type="entry name" value="Leu-tRNA-ligase"/>
</dbReference>
<dbReference type="InterPro" id="IPR025709">
    <property type="entry name" value="Leu_tRNA-synth_edit"/>
</dbReference>
<dbReference type="PANTHER" id="PTHR43740">
    <property type="entry name" value="LEUCYL-TRNA SYNTHETASE"/>
    <property type="match status" value="1"/>
</dbReference>
<comment type="caution">
    <text evidence="9">Lacks conserved residue(s) required for the propagation of feature annotation.</text>
</comment>
<dbReference type="Pfam" id="PF13603">
    <property type="entry name" value="tRNA-synt_1_2"/>
    <property type="match status" value="1"/>
</dbReference>
<gene>
    <name evidence="9 15" type="primary">leuS</name>
    <name evidence="15" type="ORF">CYJ44_011520</name>
</gene>
<evidence type="ECO:0000259" key="14">
    <source>
        <dbReference type="Pfam" id="PF13603"/>
    </source>
</evidence>
<comment type="catalytic activity">
    <reaction evidence="8 9">
        <text>tRNA(Leu) + L-leucine + ATP = L-leucyl-tRNA(Leu) + AMP + diphosphate</text>
        <dbReference type="Rhea" id="RHEA:11688"/>
        <dbReference type="Rhea" id="RHEA-COMP:9613"/>
        <dbReference type="Rhea" id="RHEA-COMP:9622"/>
        <dbReference type="ChEBI" id="CHEBI:30616"/>
        <dbReference type="ChEBI" id="CHEBI:33019"/>
        <dbReference type="ChEBI" id="CHEBI:57427"/>
        <dbReference type="ChEBI" id="CHEBI:78442"/>
        <dbReference type="ChEBI" id="CHEBI:78494"/>
        <dbReference type="ChEBI" id="CHEBI:456215"/>
        <dbReference type="EC" id="6.1.1.4"/>
    </reaction>
</comment>
<evidence type="ECO:0000256" key="8">
    <source>
        <dbReference type="ARBA" id="ARBA00047469"/>
    </source>
</evidence>
<dbReference type="GO" id="GO:0004823">
    <property type="term" value="F:leucine-tRNA ligase activity"/>
    <property type="evidence" value="ECO:0007669"/>
    <property type="project" value="UniProtKB-EC"/>
</dbReference>
<evidence type="ECO:0000259" key="12">
    <source>
        <dbReference type="Pfam" id="PF08264"/>
    </source>
</evidence>
<evidence type="ECO:0000256" key="3">
    <source>
        <dbReference type="ARBA" id="ARBA00022598"/>
    </source>
</evidence>
<sequence length="949" mass="107354">MTNPSDNTTHRYTPELAAQIESAWQQYWKDNGTFNAPNPVGPLAEEGKELPAEKMNIQDMFPYPSGAGLHVGHPLGYIATDTYARYQRMLGKNVLHTLGYDAFGLPAEQYAIQTGTHPRTTTQANIKNMRRQLGLLGLGHDPRRSVASTDPEFYKWTQWIFLQIYNSWFDEEQQKARPISELIKELEVGKRTTKDGRYYADLSKEEQRKALDEFRLVYLSNSTVNWCPGLGTVLANEEVTAEGKSERGNFPVFRKNLSQWMMRITAYSDRLLDDLELLDWPEKVKSMQRNWIGRSRGAEVSFHAEGYNIDVFTTRPDTLFGAEYVVLAPEHELVDALLSPIPYDDDVDERWTFGHDDPKEAVEAYRASIAAKSDLERQENKEKTGVFLGTYATNPVNGKQVPIFIADYVLTGYGTGAIMAVPAHDTRDYEFATVFGLPITEVVAGGDITKEAYTESGKAVNSANDSLDINGMSKDEAIAAVIPWLEEQGVGREKIQYKLRDWLFARQRYWGEPFPIVYDEAGQAYPLPESMLPIELPEVEDYKPVSFDPDDAESSPQPPLAKAREWVEVELDLGLGDGPKTYYRDTNVMPQWAGSSWYQLRYIDPTNDEVFCDLENERYWTGPRPEEHGANDPGGVDLYVGGVEHAVLHLLYSRFWHKVLFDLGYVSSKEPYRRLYNQGYIQAYAYTDSRGVYVPAAEVVERDGAFYYGDEEVNQEYGKMGKSLKNAVAPDDICNEYGADTLRVYEMSMGPLDTSRPWATKDVVGAQRFLQRLWRLAIDENSGELSTTDAELSEDDLKQLNRTIAGVRDDYENLRLNTVVAKLIEYVNYLTKAYPKGAPRAAVEPLAQLVSPVAPHIAEELWKRFGHEETITYESFPEFDEKYLVDDEIEVPVQINGKVKARVMVPADADQATVVGVAKSDERIAELTAGKNVVKEIYVPGRMVNLVVK</sequence>
<dbReference type="PRINTS" id="PR00985">
    <property type="entry name" value="TRNASYNTHLEU"/>
</dbReference>
<comment type="subcellular location">
    <subcellularLocation>
        <location evidence="9">Cytoplasm</location>
    </subcellularLocation>
</comment>
<keyword evidence="3 9" id="KW-0436">Ligase</keyword>
<dbReference type="SUPFAM" id="SSF50677">
    <property type="entry name" value="ValRS/IleRS/LeuRS editing domain"/>
    <property type="match status" value="1"/>
</dbReference>
<comment type="caution">
    <text evidence="15">The sequence shown here is derived from an EMBL/GenBank/DDBJ whole genome shotgun (WGS) entry which is preliminary data.</text>
</comment>
<evidence type="ECO:0000256" key="6">
    <source>
        <dbReference type="ARBA" id="ARBA00022917"/>
    </source>
</evidence>
<dbReference type="Pfam" id="PF09334">
    <property type="entry name" value="tRNA-synt_1g"/>
    <property type="match status" value="1"/>
</dbReference>
<dbReference type="Gene3D" id="3.40.50.620">
    <property type="entry name" value="HUPs"/>
    <property type="match status" value="3"/>
</dbReference>
<dbReference type="InterPro" id="IPR001412">
    <property type="entry name" value="aa-tRNA-synth_I_CS"/>
</dbReference>
<dbReference type="InterPro" id="IPR013155">
    <property type="entry name" value="M/V/L/I-tRNA-synth_anticd-bd"/>
</dbReference>
<dbReference type="SUPFAM" id="SSF47323">
    <property type="entry name" value="Anticodon-binding domain of a subclass of class I aminoacyl-tRNA synthetases"/>
    <property type="match status" value="1"/>
</dbReference>
<dbReference type="PROSITE" id="PS00178">
    <property type="entry name" value="AA_TRNA_LIGASE_I"/>
    <property type="match status" value="1"/>
</dbReference>
<protein>
    <recommendedName>
        <fullName evidence="9">Leucine--tRNA ligase</fullName>
        <ecNumber evidence="9">6.1.1.4</ecNumber>
    </recommendedName>
    <alternativeName>
        <fullName evidence="9">Leucyl-tRNA synthetase</fullName>
        <shortName evidence="9">LeuRS</shortName>
    </alternativeName>
</protein>
<dbReference type="NCBIfam" id="TIGR00396">
    <property type="entry name" value="leuS_bact"/>
    <property type="match status" value="1"/>
</dbReference>
<feature type="domain" description="Leucyl-tRNA synthetase editing" evidence="14">
    <location>
        <begin position="289"/>
        <end position="485"/>
    </location>
</feature>
<evidence type="ECO:0000256" key="7">
    <source>
        <dbReference type="ARBA" id="ARBA00023146"/>
    </source>
</evidence>
<keyword evidence="16" id="KW-1185">Reference proteome</keyword>
<dbReference type="InterPro" id="IPR015413">
    <property type="entry name" value="Methionyl/Leucyl_tRNA_Synth"/>
</dbReference>
<dbReference type="HAMAP" id="MF_00049_B">
    <property type="entry name" value="Leu_tRNA_synth_B"/>
    <property type="match status" value="1"/>
</dbReference>
<feature type="binding site" evidence="9">
    <location>
        <position position="722"/>
    </location>
    <ligand>
        <name>ATP</name>
        <dbReference type="ChEBI" id="CHEBI:30616"/>
    </ligand>
</feature>
<feature type="domain" description="Methionyl/Valyl/Leucyl/Isoleucyl-tRNA synthetase anticodon-binding" evidence="12">
    <location>
        <begin position="797"/>
        <end position="910"/>
    </location>
</feature>
<evidence type="ECO:0000256" key="10">
    <source>
        <dbReference type="RuleBase" id="RU363039"/>
    </source>
</evidence>
<keyword evidence="2 9" id="KW-0963">Cytoplasm</keyword>
<organism evidence="15 16">
    <name type="scientific">Corynebacterium hesseae</name>
    <dbReference type="NCBI Taxonomy" id="2913502"/>
    <lineage>
        <taxon>Bacteria</taxon>
        <taxon>Bacillati</taxon>
        <taxon>Actinomycetota</taxon>
        <taxon>Actinomycetes</taxon>
        <taxon>Mycobacteriales</taxon>
        <taxon>Corynebacteriaceae</taxon>
        <taxon>Corynebacterium</taxon>
    </lineage>
</organism>
<accession>A0ABU9UKN6</accession>
<dbReference type="InterPro" id="IPR009008">
    <property type="entry name" value="Val/Leu/Ile-tRNA-synth_edit"/>
</dbReference>
<dbReference type="Pfam" id="PF08264">
    <property type="entry name" value="Anticodon_1"/>
    <property type="match status" value="1"/>
</dbReference>
<dbReference type="Proteomes" id="UP000235104">
    <property type="component" value="Unassembled WGS sequence"/>
</dbReference>
<evidence type="ECO:0000256" key="1">
    <source>
        <dbReference type="ARBA" id="ARBA00005594"/>
    </source>
</evidence>
<name>A0ABU9UKN6_9CORY</name>
<keyword evidence="7 9" id="KW-0030">Aminoacyl-tRNA synthetase</keyword>
<evidence type="ECO:0000256" key="9">
    <source>
        <dbReference type="HAMAP-Rule" id="MF_00049"/>
    </source>
</evidence>
<keyword evidence="6 9" id="KW-0648">Protein biosynthesis</keyword>
<feature type="domain" description="Methionyl/Leucyl tRNA synthetase" evidence="13">
    <location>
        <begin position="61"/>
        <end position="166"/>
    </location>
</feature>
<dbReference type="RefSeq" id="WP_101736547.1">
    <property type="nucleotide sequence ID" value="NZ_PKHR02000021.1"/>
</dbReference>
<keyword evidence="11" id="KW-0175">Coiled coil</keyword>
<dbReference type="InterPro" id="IPR014729">
    <property type="entry name" value="Rossmann-like_a/b/a_fold"/>
</dbReference>
<proteinExistence type="inferred from homology"/>
<dbReference type="EC" id="6.1.1.4" evidence="9"/>
<evidence type="ECO:0000256" key="4">
    <source>
        <dbReference type="ARBA" id="ARBA00022741"/>
    </source>
</evidence>
<evidence type="ECO:0000256" key="11">
    <source>
        <dbReference type="SAM" id="Coils"/>
    </source>
</evidence>
<dbReference type="EMBL" id="PKHR02000021">
    <property type="protein sequence ID" value="MEM5986776.1"/>
    <property type="molecule type" value="Genomic_DNA"/>
</dbReference>
<keyword evidence="5 9" id="KW-0067">ATP-binding</keyword>